<evidence type="ECO:0000256" key="2">
    <source>
        <dbReference type="ARBA" id="ARBA00023287"/>
    </source>
</evidence>
<gene>
    <name evidence="4" type="ORF">SAMN05216238_102122</name>
</gene>
<dbReference type="InterPro" id="IPR045584">
    <property type="entry name" value="Pilin-like"/>
</dbReference>
<comment type="subcellular location">
    <subcellularLocation>
        <location evidence="1">Cell surface</location>
    </subcellularLocation>
</comment>
<dbReference type="GO" id="GO:0009986">
    <property type="term" value="C:cell surface"/>
    <property type="evidence" value="ECO:0007669"/>
    <property type="project" value="UniProtKB-SubCell"/>
</dbReference>
<dbReference type="EMBL" id="FOMR01000002">
    <property type="protein sequence ID" value="SFD53811.1"/>
    <property type="molecule type" value="Genomic_DNA"/>
</dbReference>
<accession>A0A1I1T5B4</accession>
<evidence type="ECO:0000256" key="3">
    <source>
        <dbReference type="SAM" id="Phobius"/>
    </source>
</evidence>
<dbReference type="SUPFAM" id="SSF54523">
    <property type="entry name" value="Pili subunits"/>
    <property type="match status" value="1"/>
</dbReference>
<sequence>MKHEAGFTLIEVIFVLAVLSVLILLSAPLKSSVLETKTEETFLNTLEMDLLFMQSMASNSKSIYKMSFAVPGYYTIKHRDKLFRERKIPEGWRINTRTFKEVITFNESGNLRKSGTFAIHTLNEHYNVICPLGKGRCYIEKQ</sequence>
<dbReference type="GO" id="GO:0030420">
    <property type="term" value="P:establishment of competence for transformation"/>
    <property type="evidence" value="ECO:0007669"/>
    <property type="project" value="UniProtKB-KW"/>
</dbReference>
<dbReference type="Proteomes" id="UP000199474">
    <property type="component" value="Unassembled WGS sequence"/>
</dbReference>
<evidence type="ECO:0000256" key="1">
    <source>
        <dbReference type="ARBA" id="ARBA00004241"/>
    </source>
</evidence>
<keyword evidence="3" id="KW-1133">Transmembrane helix</keyword>
<organism evidence="4 5">
    <name type="scientific">Lentibacillus persicus</name>
    <dbReference type="NCBI Taxonomy" id="640948"/>
    <lineage>
        <taxon>Bacteria</taxon>
        <taxon>Bacillati</taxon>
        <taxon>Bacillota</taxon>
        <taxon>Bacilli</taxon>
        <taxon>Bacillales</taxon>
        <taxon>Bacillaceae</taxon>
        <taxon>Lentibacillus</taxon>
    </lineage>
</organism>
<dbReference type="AlphaFoldDB" id="A0A1I1T5B4"/>
<dbReference type="InterPro" id="IPR016785">
    <property type="entry name" value="ComGD"/>
</dbReference>
<reference evidence="5" key="1">
    <citation type="submission" date="2016-10" db="EMBL/GenBank/DDBJ databases">
        <authorList>
            <person name="Varghese N."/>
            <person name="Submissions S."/>
        </authorList>
    </citation>
    <scope>NUCLEOTIDE SEQUENCE [LARGE SCALE GENOMIC DNA]</scope>
    <source>
        <strain evidence="5">DSM 22530</strain>
    </source>
</reference>
<proteinExistence type="predicted"/>
<dbReference type="PROSITE" id="PS00409">
    <property type="entry name" value="PROKAR_NTER_METHYL"/>
    <property type="match status" value="1"/>
</dbReference>
<keyword evidence="3" id="KW-0472">Membrane</keyword>
<dbReference type="NCBIfam" id="NF040982">
    <property type="entry name" value="ComGD"/>
    <property type="match status" value="1"/>
</dbReference>
<dbReference type="OrthoDB" id="1653576at2"/>
<protein>
    <submittedName>
        <fullName evidence="4">Competence protein ComGD</fullName>
    </submittedName>
</protein>
<keyword evidence="5" id="KW-1185">Reference proteome</keyword>
<evidence type="ECO:0000313" key="5">
    <source>
        <dbReference type="Proteomes" id="UP000199474"/>
    </source>
</evidence>
<feature type="transmembrane region" description="Helical" evidence="3">
    <location>
        <begin position="6"/>
        <end position="27"/>
    </location>
</feature>
<dbReference type="RefSeq" id="WP_090080986.1">
    <property type="nucleotide sequence ID" value="NZ_FOMR01000002.1"/>
</dbReference>
<keyword evidence="3" id="KW-0812">Transmembrane</keyword>
<dbReference type="PIRSF" id="PIRSF021292">
    <property type="entry name" value="Competence_ComGD"/>
    <property type="match status" value="1"/>
</dbReference>
<name>A0A1I1T5B4_9BACI</name>
<dbReference type="NCBIfam" id="TIGR02532">
    <property type="entry name" value="IV_pilin_GFxxxE"/>
    <property type="match status" value="1"/>
</dbReference>
<dbReference type="InterPro" id="IPR012902">
    <property type="entry name" value="N_methyl_site"/>
</dbReference>
<dbReference type="Pfam" id="PF07963">
    <property type="entry name" value="N_methyl"/>
    <property type="match status" value="1"/>
</dbReference>
<dbReference type="STRING" id="640948.SAMN05216238_102122"/>
<evidence type="ECO:0000313" key="4">
    <source>
        <dbReference type="EMBL" id="SFD53811.1"/>
    </source>
</evidence>
<keyword evidence="2" id="KW-0178">Competence</keyword>